<sequence length="104" mass="11478">MWSRQCASPLPRDVGAFQTGLVWIAVMGDDRRLRGGVSIKGVERVEPLAVNSFLGLRGVKTRLDFGFMYILIFIVMCNGAQTSVTDEELQAKESQAVEAVTRCL</sequence>
<dbReference type="Proteomes" id="UP001472677">
    <property type="component" value="Unassembled WGS sequence"/>
</dbReference>
<proteinExistence type="predicted"/>
<dbReference type="EMBL" id="JBBPBM010000016">
    <property type="protein sequence ID" value="KAK8557613.1"/>
    <property type="molecule type" value="Genomic_DNA"/>
</dbReference>
<reference evidence="1 2" key="1">
    <citation type="journal article" date="2024" name="G3 (Bethesda)">
        <title>Genome assembly of Hibiscus sabdariffa L. provides insights into metabolisms of medicinal natural products.</title>
        <authorList>
            <person name="Kim T."/>
        </authorList>
    </citation>
    <scope>NUCLEOTIDE SEQUENCE [LARGE SCALE GENOMIC DNA]</scope>
    <source>
        <strain evidence="1">TK-2024</strain>
        <tissue evidence="1">Old leaves</tissue>
    </source>
</reference>
<name>A0ABR2EBX6_9ROSI</name>
<comment type="caution">
    <text evidence="1">The sequence shown here is derived from an EMBL/GenBank/DDBJ whole genome shotgun (WGS) entry which is preliminary data.</text>
</comment>
<keyword evidence="2" id="KW-1185">Reference proteome</keyword>
<evidence type="ECO:0000313" key="2">
    <source>
        <dbReference type="Proteomes" id="UP001472677"/>
    </source>
</evidence>
<organism evidence="1 2">
    <name type="scientific">Hibiscus sabdariffa</name>
    <name type="common">roselle</name>
    <dbReference type="NCBI Taxonomy" id="183260"/>
    <lineage>
        <taxon>Eukaryota</taxon>
        <taxon>Viridiplantae</taxon>
        <taxon>Streptophyta</taxon>
        <taxon>Embryophyta</taxon>
        <taxon>Tracheophyta</taxon>
        <taxon>Spermatophyta</taxon>
        <taxon>Magnoliopsida</taxon>
        <taxon>eudicotyledons</taxon>
        <taxon>Gunneridae</taxon>
        <taxon>Pentapetalae</taxon>
        <taxon>rosids</taxon>
        <taxon>malvids</taxon>
        <taxon>Malvales</taxon>
        <taxon>Malvaceae</taxon>
        <taxon>Malvoideae</taxon>
        <taxon>Hibiscus</taxon>
    </lineage>
</organism>
<accession>A0ABR2EBX6</accession>
<evidence type="ECO:0000313" key="1">
    <source>
        <dbReference type="EMBL" id="KAK8557613.1"/>
    </source>
</evidence>
<gene>
    <name evidence="1" type="ORF">V6N12_009842</name>
</gene>
<protein>
    <submittedName>
        <fullName evidence="1">Uncharacterized protein</fullName>
    </submittedName>
</protein>